<organism evidence="2 3">
    <name type="scientific">Fontibacter flavus</name>
    <dbReference type="NCBI Taxonomy" id="654838"/>
    <lineage>
        <taxon>Bacteria</taxon>
        <taxon>Pseudomonadati</taxon>
        <taxon>Bacteroidota</taxon>
        <taxon>Cytophagia</taxon>
        <taxon>Cytophagales</taxon>
        <taxon>Cyclobacteriaceae</taxon>
        <taxon>Fontibacter</taxon>
    </lineage>
</organism>
<keyword evidence="3" id="KW-1185">Reference proteome</keyword>
<dbReference type="EMBL" id="JBHLWI010000032">
    <property type="protein sequence ID" value="MFC0263386.1"/>
    <property type="molecule type" value="Genomic_DNA"/>
</dbReference>
<comment type="caution">
    <text evidence="2">The sequence shown here is derived from an EMBL/GenBank/DDBJ whole genome shotgun (WGS) entry which is preliminary data.</text>
</comment>
<gene>
    <name evidence="2" type="ORF">ACFFIP_11910</name>
</gene>
<dbReference type="Proteomes" id="UP001589797">
    <property type="component" value="Unassembled WGS sequence"/>
</dbReference>
<feature type="transmembrane region" description="Helical" evidence="1">
    <location>
        <begin position="34"/>
        <end position="55"/>
    </location>
</feature>
<evidence type="ECO:0000313" key="2">
    <source>
        <dbReference type="EMBL" id="MFC0263386.1"/>
    </source>
</evidence>
<sequence>MKKSEKILSTIFIIIGFFVIASLIQAAFMSSGEGNGSILVGLLFMGMIFGIQSIWKKKNFNSNDNTPEKR</sequence>
<keyword evidence="1" id="KW-0812">Transmembrane</keyword>
<feature type="transmembrane region" description="Helical" evidence="1">
    <location>
        <begin position="7"/>
        <end position="28"/>
    </location>
</feature>
<protein>
    <submittedName>
        <fullName evidence="2">Uncharacterized protein</fullName>
    </submittedName>
</protein>
<proteinExistence type="predicted"/>
<evidence type="ECO:0000313" key="3">
    <source>
        <dbReference type="Proteomes" id="UP001589797"/>
    </source>
</evidence>
<keyword evidence="1" id="KW-1133">Transmembrane helix</keyword>
<dbReference type="RefSeq" id="WP_382387872.1">
    <property type="nucleotide sequence ID" value="NZ_JBHLWI010000032.1"/>
</dbReference>
<name>A0ABV6FUF8_9BACT</name>
<accession>A0ABV6FUF8</accession>
<evidence type="ECO:0000256" key="1">
    <source>
        <dbReference type="SAM" id="Phobius"/>
    </source>
</evidence>
<keyword evidence="1" id="KW-0472">Membrane</keyword>
<reference evidence="2 3" key="1">
    <citation type="submission" date="2024-09" db="EMBL/GenBank/DDBJ databases">
        <authorList>
            <person name="Sun Q."/>
            <person name="Mori K."/>
        </authorList>
    </citation>
    <scope>NUCLEOTIDE SEQUENCE [LARGE SCALE GENOMIC DNA]</scope>
    <source>
        <strain evidence="2 3">CCM 7650</strain>
    </source>
</reference>